<organism evidence="4 5">
    <name type="scientific">Sphingomonas kyeonggiensis</name>
    <dbReference type="NCBI Taxonomy" id="1268553"/>
    <lineage>
        <taxon>Bacteria</taxon>
        <taxon>Pseudomonadati</taxon>
        <taxon>Pseudomonadota</taxon>
        <taxon>Alphaproteobacteria</taxon>
        <taxon>Sphingomonadales</taxon>
        <taxon>Sphingomonadaceae</taxon>
        <taxon>Sphingomonas</taxon>
    </lineage>
</organism>
<evidence type="ECO:0000256" key="2">
    <source>
        <dbReference type="ARBA" id="ARBA00022845"/>
    </source>
</evidence>
<dbReference type="InterPro" id="IPR007040">
    <property type="entry name" value="Ribosome_modulation_factor"/>
</dbReference>
<dbReference type="Pfam" id="PF04957">
    <property type="entry name" value="RMF"/>
    <property type="match status" value="1"/>
</dbReference>
<keyword evidence="2" id="KW-0810">Translation regulation</keyword>
<gene>
    <name evidence="4" type="ORF">GGR46_004501</name>
</gene>
<feature type="region of interest" description="Disordered" evidence="3">
    <location>
        <begin position="1"/>
        <end position="30"/>
    </location>
</feature>
<accession>A0A7W6NYQ4</accession>
<proteinExistence type="predicted"/>
<evidence type="ECO:0000313" key="4">
    <source>
        <dbReference type="EMBL" id="MBB4100912.1"/>
    </source>
</evidence>
<sequence length="52" mass="5339">MAAPQDKAWQEGYGAGKNGKPESANPYKSGTLMAAWQKGWSNGAKAQAGGNA</sequence>
<protein>
    <submittedName>
        <fullName evidence="4">Ribosome modulation factor</fullName>
    </submittedName>
</protein>
<name>A0A7W6NYQ4_9SPHN</name>
<dbReference type="EMBL" id="JACIEH010000004">
    <property type="protein sequence ID" value="MBB4100912.1"/>
    <property type="molecule type" value="Genomic_DNA"/>
</dbReference>
<dbReference type="Gene3D" id="1.10.10.620">
    <property type="entry name" value="ribosome modulation factor like domain"/>
    <property type="match status" value="1"/>
</dbReference>
<evidence type="ECO:0000256" key="3">
    <source>
        <dbReference type="SAM" id="MobiDB-lite"/>
    </source>
</evidence>
<dbReference type="InterPro" id="IPR023200">
    <property type="entry name" value="RMF_sf"/>
</dbReference>
<dbReference type="GO" id="GO:0006417">
    <property type="term" value="P:regulation of translation"/>
    <property type="evidence" value="ECO:0007669"/>
    <property type="project" value="UniProtKB-KW"/>
</dbReference>
<dbReference type="NCBIfam" id="NF041886">
    <property type="entry name" value="Rmf_CrpP_fam"/>
    <property type="match status" value="1"/>
</dbReference>
<dbReference type="AlphaFoldDB" id="A0A7W6NYQ4"/>
<comment type="caution">
    <text evidence="4">The sequence shown here is derived from an EMBL/GenBank/DDBJ whole genome shotgun (WGS) entry which is preliminary data.</text>
</comment>
<dbReference type="Proteomes" id="UP000557392">
    <property type="component" value="Unassembled WGS sequence"/>
</dbReference>
<evidence type="ECO:0000313" key="5">
    <source>
        <dbReference type="Proteomes" id="UP000557392"/>
    </source>
</evidence>
<keyword evidence="1" id="KW-0963">Cytoplasm</keyword>
<reference evidence="4 5" key="1">
    <citation type="submission" date="2020-08" db="EMBL/GenBank/DDBJ databases">
        <title>Genomic Encyclopedia of Type Strains, Phase IV (KMG-IV): sequencing the most valuable type-strain genomes for metagenomic binning, comparative biology and taxonomic classification.</title>
        <authorList>
            <person name="Goeker M."/>
        </authorList>
    </citation>
    <scope>NUCLEOTIDE SEQUENCE [LARGE SCALE GENOMIC DNA]</scope>
    <source>
        <strain evidence="4 5">DSM 101806</strain>
    </source>
</reference>
<dbReference type="RefSeq" id="WP_184000267.1">
    <property type="nucleotide sequence ID" value="NZ_JACIEH010000004.1"/>
</dbReference>
<keyword evidence="5" id="KW-1185">Reference proteome</keyword>
<evidence type="ECO:0000256" key="1">
    <source>
        <dbReference type="ARBA" id="ARBA00022490"/>
    </source>
</evidence>